<feature type="compositionally biased region" description="Basic and acidic residues" evidence="1">
    <location>
        <begin position="73"/>
        <end position="82"/>
    </location>
</feature>
<reference evidence="2" key="1">
    <citation type="submission" date="2022-03" db="EMBL/GenBank/DDBJ databases">
        <title>Draft genome sequence of Aduncisulcus paluster, a free-living microaerophilic Fornicata.</title>
        <authorList>
            <person name="Yuyama I."/>
            <person name="Kume K."/>
            <person name="Tamura T."/>
            <person name="Inagaki Y."/>
            <person name="Hashimoto T."/>
        </authorList>
    </citation>
    <scope>NUCLEOTIDE SEQUENCE</scope>
    <source>
        <strain evidence="2">NY0171</strain>
    </source>
</reference>
<dbReference type="Proteomes" id="UP001057375">
    <property type="component" value="Unassembled WGS sequence"/>
</dbReference>
<keyword evidence="3" id="KW-1185">Reference proteome</keyword>
<evidence type="ECO:0008006" key="4">
    <source>
        <dbReference type="Google" id="ProtNLM"/>
    </source>
</evidence>
<feature type="compositionally biased region" description="Basic and acidic residues" evidence="1">
    <location>
        <begin position="239"/>
        <end position="249"/>
    </location>
</feature>
<feature type="compositionally biased region" description="Polar residues" evidence="1">
    <location>
        <begin position="263"/>
        <end position="280"/>
    </location>
</feature>
<proteinExistence type="predicted"/>
<feature type="non-terminal residue" evidence="2">
    <location>
        <position position="340"/>
    </location>
</feature>
<dbReference type="EMBL" id="BQXS01010075">
    <property type="protein sequence ID" value="GKT32862.1"/>
    <property type="molecule type" value="Genomic_DNA"/>
</dbReference>
<feature type="compositionally biased region" description="Acidic residues" evidence="1">
    <location>
        <begin position="316"/>
        <end position="330"/>
    </location>
</feature>
<organism evidence="2 3">
    <name type="scientific">Aduncisulcus paluster</name>
    <dbReference type="NCBI Taxonomy" id="2918883"/>
    <lineage>
        <taxon>Eukaryota</taxon>
        <taxon>Metamonada</taxon>
        <taxon>Carpediemonas-like organisms</taxon>
        <taxon>Aduncisulcus</taxon>
    </lineage>
</organism>
<evidence type="ECO:0000313" key="3">
    <source>
        <dbReference type="Proteomes" id="UP001057375"/>
    </source>
</evidence>
<comment type="caution">
    <text evidence="2">The sequence shown here is derived from an EMBL/GenBank/DDBJ whole genome shotgun (WGS) entry which is preliminary data.</text>
</comment>
<feature type="compositionally biased region" description="Polar residues" evidence="1">
    <location>
        <begin position="290"/>
        <end position="306"/>
    </location>
</feature>
<name>A0ABQ5KK23_9EUKA</name>
<gene>
    <name evidence="2" type="ORF">ADUPG1_006914</name>
</gene>
<evidence type="ECO:0000313" key="2">
    <source>
        <dbReference type="EMBL" id="GKT32862.1"/>
    </source>
</evidence>
<protein>
    <recommendedName>
        <fullName evidence="4">RRM domain-containing protein</fullName>
    </recommendedName>
</protein>
<feature type="region of interest" description="Disordered" evidence="1">
    <location>
        <begin position="123"/>
        <end position="203"/>
    </location>
</feature>
<sequence length="340" mass="36807">MRLGVRISSVIDYGPQDSNSRSKKMFVRFASTKECIHCISNINGTSFAGSPCISAMMIKSESFQRSNPRSTHKGSESYRKWQDTQYSWRKSSRKPQKYYKQDSFSSSAHFSSIHGEYSGIHSYPGSQAASTPSSLSGSGSPTSIGPSSSFPSQPQHSSHTSYSHDQSAPIRTDIKDHPRLASQPGSSRYQHIHHRQQHHHQSTIPGVVCSLVAASTKQMMTSAPLEIAPSHSSQSGEHYSGEDRIDTPRVYDTAPRIICPSEHGTTGSASGSVPSITQDQPGPVTGPHQAHTSKASAGPSSKQSFNIGKKGSSFEEGAEDVDRDFGDEPDGSCQSIRECS</sequence>
<accession>A0ABQ5KK23</accession>
<evidence type="ECO:0000256" key="1">
    <source>
        <dbReference type="SAM" id="MobiDB-lite"/>
    </source>
</evidence>
<feature type="compositionally biased region" description="Basic residues" evidence="1">
    <location>
        <begin position="190"/>
        <end position="201"/>
    </location>
</feature>
<feature type="region of interest" description="Disordered" evidence="1">
    <location>
        <begin position="225"/>
        <end position="340"/>
    </location>
</feature>
<feature type="region of interest" description="Disordered" evidence="1">
    <location>
        <begin position="63"/>
        <end position="86"/>
    </location>
</feature>
<feature type="compositionally biased region" description="Low complexity" evidence="1">
    <location>
        <begin position="126"/>
        <end position="164"/>
    </location>
</feature>